<proteinExistence type="predicted"/>
<evidence type="ECO:0000313" key="1">
    <source>
        <dbReference type="EMBL" id="BAU32609.1"/>
    </source>
</evidence>
<reference evidence="2" key="1">
    <citation type="submission" date="2015-12" db="EMBL/GenBank/DDBJ databases">
        <authorList>
            <person name="Shamseldin A."/>
            <person name="Moawad H."/>
            <person name="Abd El-Rahim W.M."/>
            <person name="Sadowsky M.J."/>
        </authorList>
    </citation>
    <scope>NUCLEOTIDE SEQUENCE [LARGE SCALE GENOMIC DNA]</scope>
    <source>
        <strain evidence="2">JAM AC0309</strain>
    </source>
</reference>
<dbReference type="Proteomes" id="UP000218965">
    <property type="component" value="Chromosome"/>
</dbReference>
<accession>A0A0U5BDB6</accession>
<gene>
    <name evidence="1" type="ORF">MalAC0309_1761</name>
</gene>
<evidence type="ECO:0000313" key="2">
    <source>
        <dbReference type="Proteomes" id="UP000218965"/>
    </source>
</evidence>
<sequence>MRTYRCAVGYAGKKRDRVKEVAIAISRVDYVRGSFEHECAVQCRQRNGNSPVTSREVQRLRSAERLLTAFDPQYYFAPESGSWPLVICHHQVYDITIAAKSIRVSS</sequence>
<reference evidence="1 2" key="2">
    <citation type="submission" date="2016-01" db="EMBL/GenBank/DDBJ databases">
        <title>Microcella alkaliphila JAM AC0309 whole genome shotgun sequence.</title>
        <authorList>
            <person name="Kurata A."/>
            <person name="Hirose Y."/>
            <person name="Kishimoto N."/>
            <person name="Kobayashi T."/>
        </authorList>
    </citation>
    <scope>NUCLEOTIDE SEQUENCE [LARGE SCALE GENOMIC DNA]</scope>
    <source>
        <strain evidence="1 2">JAM AC0309</strain>
    </source>
</reference>
<protein>
    <submittedName>
        <fullName evidence="1">Cytochrome c biogenesis factor</fullName>
    </submittedName>
</protein>
<organism evidence="1 2">
    <name type="scientific">Microcella alkaliphila</name>
    <dbReference type="NCBI Taxonomy" id="279828"/>
    <lineage>
        <taxon>Bacteria</taxon>
        <taxon>Bacillati</taxon>
        <taxon>Actinomycetota</taxon>
        <taxon>Actinomycetes</taxon>
        <taxon>Micrococcales</taxon>
        <taxon>Microbacteriaceae</taxon>
        <taxon>Microcella</taxon>
    </lineage>
</organism>
<dbReference type="KEGG" id="malk:MalAC0309_1761"/>
<dbReference type="AlphaFoldDB" id="A0A0U5BDB6"/>
<dbReference type="EMBL" id="AP017315">
    <property type="protein sequence ID" value="BAU32609.1"/>
    <property type="molecule type" value="Genomic_DNA"/>
</dbReference>
<name>A0A0U5BDB6_9MICO</name>